<dbReference type="Proteomes" id="UP000011116">
    <property type="component" value="Chromosome 7H"/>
</dbReference>
<reference evidence="2" key="2">
    <citation type="submission" date="2020-10" db="EMBL/GenBank/DDBJ databases">
        <authorList>
            <person name="Scholz U."/>
            <person name="Mascher M."/>
            <person name="Fiebig A."/>
        </authorList>
    </citation>
    <scope>NUCLEOTIDE SEQUENCE [LARGE SCALE GENOMIC DNA]</scope>
    <source>
        <strain evidence="2">cv. Morex</strain>
    </source>
</reference>
<dbReference type="PANTHER" id="PTHR30615:SF14">
    <property type="entry name" value="SECONDARY THIAMINE-PHOSPHATE SYNTHASE ENZYME"/>
    <property type="match status" value="1"/>
</dbReference>
<dbReference type="InterPro" id="IPR001602">
    <property type="entry name" value="UPF0047_YjbQ-like"/>
</dbReference>
<protein>
    <recommendedName>
        <fullName evidence="4">Secondary thiamine-phosphate synthase enzyme</fullName>
    </recommendedName>
</protein>
<evidence type="ECO:0000313" key="3">
    <source>
        <dbReference type="Proteomes" id="UP000011116"/>
    </source>
</evidence>
<evidence type="ECO:0008006" key="4">
    <source>
        <dbReference type="Google" id="ProtNLM"/>
    </source>
</evidence>
<name>A0A8I6YKG5_HORVV</name>
<accession>A0A8I6YKG5</accession>
<feature type="compositionally biased region" description="Basic and acidic residues" evidence="1">
    <location>
        <begin position="22"/>
        <end position="31"/>
    </location>
</feature>
<dbReference type="SMR" id="A0A8I6YKG5"/>
<feature type="compositionally biased region" description="Basic residues" evidence="1">
    <location>
        <begin position="49"/>
        <end position="73"/>
    </location>
</feature>
<dbReference type="FunFam" id="2.60.120.460:FF:000002">
    <property type="entry name" value="Secondary thiamine-phosphate synthase enzyme"/>
    <property type="match status" value="1"/>
</dbReference>
<reference evidence="2" key="3">
    <citation type="submission" date="2022-01" db="UniProtKB">
        <authorList>
            <consortium name="EnsemblPlants"/>
        </authorList>
    </citation>
    <scope>IDENTIFICATION</scope>
    <source>
        <strain evidence="2">subsp. vulgare</strain>
    </source>
</reference>
<dbReference type="AlphaFoldDB" id="A0A8I6YKG5"/>
<dbReference type="Gene3D" id="2.60.120.460">
    <property type="entry name" value="YjbQ-like"/>
    <property type="match status" value="1"/>
</dbReference>
<reference evidence="3" key="1">
    <citation type="journal article" date="2012" name="Nature">
        <title>A physical, genetic and functional sequence assembly of the barley genome.</title>
        <authorList>
            <consortium name="The International Barley Genome Sequencing Consortium"/>
            <person name="Mayer K.F."/>
            <person name="Waugh R."/>
            <person name="Brown J.W."/>
            <person name="Schulman A."/>
            <person name="Langridge P."/>
            <person name="Platzer M."/>
            <person name="Fincher G.B."/>
            <person name="Muehlbauer G.J."/>
            <person name="Sato K."/>
            <person name="Close T.J."/>
            <person name="Wise R.P."/>
            <person name="Stein N."/>
        </authorList>
    </citation>
    <scope>NUCLEOTIDE SEQUENCE [LARGE SCALE GENOMIC DNA]</scope>
    <source>
        <strain evidence="3">cv. Morex</strain>
    </source>
</reference>
<evidence type="ECO:0000313" key="2">
    <source>
        <dbReference type="EnsemblPlants" id="HORVU.MOREX.r3.7HG0746380.1"/>
    </source>
</evidence>
<dbReference type="EnsemblPlants" id="HORVU.MOREX.r3.7HG0746380.1">
    <property type="protein sequence ID" value="HORVU.MOREX.r3.7HG0746380.1"/>
    <property type="gene ID" value="HORVU.MOREX.r3.7HG0746380"/>
</dbReference>
<dbReference type="NCBIfam" id="TIGR00149">
    <property type="entry name" value="TIGR00149_YjbQ"/>
    <property type="match status" value="1"/>
</dbReference>
<proteinExistence type="predicted"/>
<evidence type="ECO:0000256" key="1">
    <source>
        <dbReference type="SAM" id="MobiDB-lite"/>
    </source>
</evidence>
<dbReference type="Pfam" id="PF01894">
    <property type="entry name" value="YjbQ"/>
    <property type="match status" value="1"/>
</dbReference>
<dbReference type="SUPFAM" id="SSF111038">
    <property type="entry name" value="YjbQ-like"/>
    <property type="match status" value="1"/>
</dbReference>
<feature type="compositionally biased region" description="Low complexity" evidence="1">
    <location>
        <begin position="74"/>
        <end position="89"/>
    </location>
</feature>
<dbReference type="Gramene" id="HORVU.MOREX.r3.7HG0746380.1">
    <property type="protein sequence ID" value="HORVU.MOREX.r3.7HG0746380.1"/>
    <property type="gene ID" value="HORVU.MOREX.r3.7HG0746380"/>
</dbReference>
<dbReference type="PANTHER" id="PTHR30615">
    <property type="entry name" value="UNCHARACTERIZED PROTEIN YJBQ-RELATED"/>
    <property type="match status" value="1"/>
</dbReference>
<feature type="region of interest" description="Disordered" evidence="1">
    <location>
        <begin position="14"/>
        <end position="93"/>
    </location>
</feature>
<keyword evidence="3" id="KW-1185">Reference proteome</keyword>
<organism evidence="2 3">
    <name type="scientific">Hordeum vulgare subsp. vulgare</name>
    <name type="common">Domesticated barley</name>
    <dbReference type="NCBI Taxonomy" id="112509"/>
    <lineage>
        <taxon>Eukaryota</taxon>
        <taxon>Viridiplantae</taxon>
        <taxon>Streptophyta</taxon>
        <taxon>Embryophyta</taxon>
        <taxon>Tracheophyta</taxon>
        <taxon>Spermatophyta</taxon>
        <taxon>Magnoliopsida</taxon>
        <taxon>Liliopsida</taxon>
        <taxon>Poales</taxon>
        <taxon>Poaceae</taxon>
        <taxon>BOP clade</taxon>
        <taxon>Pooideae</taxon>
        <taxon>Triticodae</taxon>
        <taxon>Triticeae</taxon>
        <taxon>Hordeinae</taxon>
        <taxon>Hordeum</taxon>
    </lineage>
</organism>
<dbReference type="InterPro" id="IPR035917">
    <property type="entry name" value="YjbQ-like_sf"/>
</dbReference>
<sequence>MIRRWMVFGRALSGYPHKTKGTRKEREEKKQPLQATTRSLAPLPASRFPGRRRRRRRRVRPCKRQRPPRRSRRPSSSPLCLPTGSGSSVRPRRAARSAVRCELVAAAAASASSAAPAPVAAPRWAQTTVVIPPQRRGCHIITHKIMHAIRSDLSEFKCGLAHLFLHHTSASLTLNENYDPDVQTDTETFLSRIVPEGPSAPWRHTIEGSDDMPAHIKSSMFGCALTIPITDGRLNMGTWQGIWLCEHRDYATPRTVVITLSGI</sequence>